<dbReference type="GO" id="GO:0003677">
    <property type="term" value="F:DNA binding"/>
    <property type="evidence" value="ECO:0007669"/>
    <property type="project" value="UniProtKB-KW"/>
</dbReference>
<gene>
    <name evidence="5" type="ORF">HGG74_08835</name>
</gene>
<evidence type="ECO:0000313" key="5">
    <source>
        <dbReference type="EMBL" id="NKX54642.1"/>
    </source>
</evidence>
<dbReference type="PROSITE" id="PS01117">
    <property type="entry name" value="HTH_MARR_1"/>
    <property type="match status" value="1"/>
</dbReference>
<dbReference type="GO" id="GO:0003700">
    <property type="term" value="F:DNA-binding transcription factor activity"/>
    <property type="evidence" value="ECO:0007669"/>
    <property type="project" value="InterPro"/>
</dbReference>
<reference evidence="5 6" key="1">
    <citation type="submission" date="2020-04" db="EMBL/GenBank/DDBJ databases">
        <title>Arthrobacter sp. nov.</title>
        <authorList>
            <person name="Liu S."/>
        </authorList>
    </citation>
    <scope>NUCLEOTIDE SEQUENCE [LARGE SCALE GENOMIC DNA]</scope>
    <source>
        <strain evidence="5 6">E918</strain>
    </source>
</reference>
<proteinExistence type="predicted"/>
<dbReference type="InterPro" id="IPR000835">
    <property type="entry name" value="HTH_MarR-typ"/>
</dbReference>
<dbReference type="Gene3D" id="1.10.10.10">
    <property type="entry name" value="Winged helix-like DNA-binding domain superfamily/Winged helix DNA-binding domain"/>
    <property type="match status" value="1"/>
</dbReference>
<dbReference type="PANTHER" id="PTHR42756">
    <property type="entry name" value="TRANSCRIPTIONAL REGULATOR, MARR"/>
    <property type="match status" value="1"/>
</dbReference>
<dbReference type="PANTHER" id="PTHR42756:SF1">
    <property type="entry name" value="TRANSCRIPTIONAL REPRESSOR OF EMRAB OPERON"/>
    <property type="match status" value="1"/>
</dbReference>
<dbReference type="InterPro" id="IPR023187">
    <property type="entry name" value="Tscrpt_reg_MarR-type_CS"/>
</dbReference>
<dbReference type="SUPFAM" id="SSF46785">
    <property type="entry name" value="Winged helix' DNA-binding domain"/>
    <property type="match status" value="1"/>
</dbReference>
<keyword evidence="1" id="KW-0805">Transcription regulation</keyword>
<evidence type="ECO:0000256" key="2">
    <source>
        <dbReference type="ARBA" id="ARBA00023125"/>
    </source>
</evidence>
<dbReference type="PROSITE" id="PS50995">
    <property type="entry name" value="HTH_MARR_2"/>
    <property type="match status" value="1"/>
</dbReference>
<dbReference type="Proteomes" id="UP000544090">
    <property type="component" value="Unassembled WGS sequence"/>
</dbReference>
<keyword evidence="3" id="KW-0804">Transcription</keyword>
<name>A0A7X6HCK0_9MICC</name>
<dbReference type="AlphaFoldDB" id="A0A7X6HCK0"/>
<dbReference type="InterPro" id="IPR036388">
    <property type="entry name" value="WH-like_DNA-bd_sf"/>
</dbReference>
<dbReference type="EMBL" id="JAAZSQ010000006">
    <property type="protein sequence ID" value="NKX54642.1"/>
    <property type="molecule type" value="Genomic_DNA"/>
</dbReference>
<evidence type="ECO:0000256" key="1">
    <source>
        <dbReference type="ARBA" id="ARBA00023015"/>
    </source>
</evidence>
<comment type="caution">
    <text evidence="5">The sequence shown here is derived from an EMBL/GenBank/DDBJ whole genome shotgun (WGS) entry which is preliminary data.</text>
</comment>
<evidence type="ECO:0000259" key="4">
    <source>
        <dbReference type="PROSITE" id="PS50995"/>
    </source>
</evidence>
<dbReference type="Pfam" id="PF01047">
    <property type="entry name" value="MarR"/>
    <property type="match status" value="1"/>
</dbReference>
<dbReference type="SMART" id="SM00347">
    <property type="entry name" value="HTH_MARR"/>
    <property type="match status" value="1"/>
</dbReference>
<protein>
    <submittedName>
        <fullName evidence="5">Winged helix-turn-helix transcriptional regulator</fullName>
    </submittedName>
</protein>
<accession>A0A7X6HCK0</accession>
<keyword evidence="2" id="KW-0238">DNA-binding</keyword>
<feature type="domain" description="HTH marR-type" evidence="4">
    <location>
        <begin position="52"/>
        <end position="180"/>
    </location>
</feature>
<dbReference type="InterPro" id="IPR036390">
    <property type="entry name" value="WH_DNA-bd_sf"/>
</dbReference>
<evidence type="ECO:0000313" key="6">
    <source>
        <dbReference type="Proteomes" id="UP000544090"/>
    </source>
</evidence>
<sequence>MGWLLDAAAEGRGRFHQHSQIAESPGRQGVAYIGQPCATYNWKVPDLNSWPTPRLLSTAARLVEHVWNEKLADLGLTHAGVIALEVLETEGPMAQTLLAARARVQAQTMGKTLSRLEAHGHINRARSQADRRAHRVSISESGKVALAQARELERSLAADTEQATDELQELLRGIIRRLGSSRWSLAGPPPAGWTGQD</sequence>
<keyword evidence="6" id="KW-1185">Reference proteome</keyword>
<organism evidence="5 6">
    <name type="scientific">Arthrobacter mobilis</name>
    <dbReference type="NCBI Taxonomy" id="2724944"/>
    <lineage>
        <taxon>Bacteria</taxon>
        <taxon>Bacillati</taxon>
        <taxon>Actinomycetota</taxon>
        <taxon>Actinomycetes</taxon>
        <taxon>Micrococcales</taxon>
        <taxon>Micrococcaceae</taxon>
        <taxon>Arthrobacter</taxon>
    </lineage>
</organism>
<evidence type="ECO:0000256" key="3">
    <source>
        <dbReference type="ARBA" id="ARBA00023163"/>
    </source>
</evidence>